<dbReference type="EMBL" id="CP057293">
    <property type="protein sequence ID" value="QMF66340.1"/>
    <property type="molecule type" value="Genomic_DNA"/>
</dbReference>
<dbReference type="InterPro" id="IPR027417">
    <property type="entry name" value="P-loop_NTPase"/>
</dbReference>
<sequence length="281" mass="31624">MPEPSINESVKSSHEHLLSKVESLLNQDVTVDKPLVAACGLMNAGKSFLLNMLTNNIQQEYFRTNDIRETTELKSFRTEDFVFLDTPGLDANNEDDLAADEGAAKADIILFVHQPQGELEKVEIDYLRSLKDSFGEFAEKNIILVLSKSDNGAPDDIAAIKQRMLEQCKDGLGFIPRCFAISGTSFKVGVTRKSDELVAKSCLYDLARHLGSLSSEVRAVKRERQMIAINMLKDEFKQAEEALYKRQCQALQKLQAGLAPFDKAMDDFYAWIKPHQRIKVF</sequence>
<organism evidence="1 2">
    <name type="scientific">Escherichia coli</name>
    <dbReference type="NCBI Taxonomy" id="562"/>
    <lineage>
        <taxon>Bacteria</taxon>
        <taxon>Pseudomonadati</taxon>
        <taxon>Pseudomonadota</taxon>
        <taxon>Gammaproteobacteria</taxon>
        <taxon>Enterobacterales</taxon>
        <taxon>Enterobacteriaceae</taxon>
        <taxon>Escherichia</taxon>
    </lineage>
</organism>
<reference evidence="1 2" key="1">
    <citation type="submission" date="2020-06" db="EMBL/GenBank/DDBJ databases">
        <title>REHAB project genomes.</title>
        <authorList>
            <person name="Shaw L.P."/>
        </authorList>
    </citation>
    <scope>NUCLEOTIDE SEQUENCE [LARGE SCALE GENOMIC DNA]</scope>
    <source>
        <strain evidence="1 2">RHB30-C10</strain>
    </source>
</reference>
<accession>A0A2X6FYR4</accession>
<dbReference type="AlphaFoldDB" id="A0A2X6FYR4"/>
<gene>
    <name evidence="1" type="ORF">HVY77_04475</name>
</gene>
<evidence type="ECO:0000313" key="1">
    <source>
        <dbReference type="EMBL" id="QMF66340.1"/>
    </source>
</evidence>
<dbReference type="Proteomes" id="UP000512322">
    <property type="component" value="Chromosome"/>
</dbReference>
<dbReference type="PANTHER" id="PTHR42714:SF2">
    <property type="entry name" value="TRNA MODIFICATION GTPASE GTPBP3, MITOCHONDRIAL"/>
    <property type="match status" value="1"/>
</dbReference>
<evidence type="ECO:0000313" key="2">
    <source>
        <dbReference type="Proteomes" id="UP000512322"/>
    </source>
</evidence>
<dbReference type="GO" id="GO:0002098">
    <property type="term" value="P:tRNA wobble uridine modification"/>
    <property type="evidence" value="ECO:0007669"/>
    <property type="project" value="TreeGrafter"/>
</dbReference>
<dbReference type="Pfam" id="PF01926">
    <property type="entry name" value="MMR_HSR1"/>
    <property type="match status" value="1"/>
</dbReference>
<name>A0A2X6FYR4_ECOLX</name>
<protein>
    <submittedName>
        <fullName evidence="1">50S ribosome-binding GTPase</fullName>
    </submittedName>
</protein>
<proteinExistence type="predicted"/>
<dbReference type="GO" id="GO:0030488">
    <property type="term" value="P:tRNA methylation"/>
    <property type="evidence" value="ECO:0007669"/>
    <property type="project" value="TreeGrafter"/>
</dbReference>
<dbReference type="GO" id="GO:0005829">
    <property type="term" value="C:cytosol"/>
    <property type="evidence" value="ECO:0007669"/>
    <property type="project" value="TreeGrafter"/>
</dbReference>
<dbReference type="RefSeq" id="WP_010358209.1">
    <property type="nucleotide sequence ID" value="NZ_UCWN01000050.1"/>
</dbReference>
<dbReference type="SUPFAM" id="SSF52540">
    <property type="entry name" value="P-loop containing nucleoside triphosphate hydrolases"/>
    <property type="match status" value="1"/>
</dbReference>
<dbReference type="PANTHER" id="PTHR42714">
    <property type="entry name" value="TRNA MODIFICATION GTPASE GTPBP3"/>
    <property type="match status" value="1"/>
</dbReference>
<dbReference type="GO" id="GO:0005525">
    <property type="term" value="F:GTP binding"/>
    <property type="evidence" value="ECO:0007669"/>
    <property type="project" value="InterPro"/>
</dbReference>
<dbReference type="InterPro" id="IPR006073">
    <property type="entry name" value="GTP-bd"/>
</dbReference>
<dbReference type="Gene3D" id="3.40.50.300">
    <property type="entry name" value="P-loop containing nucleotide triphosphate hydrolases"/>
    <property type="match status" value="1"/>
</dbReference>